<evidence type="ECO:0000313" key="3">
    <source>
        <dbReference type="Proteomes" id="UP000092840"/>
    </source>
</evidence>
<dbReference type="Proteomes" id="UP000092871">
    <property type="component" value="Unassembled WGS sequence"/>
</dbReference>
<gene>
    <name evidence="1" type="ORF">MGA5115_00396</name>
    <name evidence="2" type="ORF">MGA5116_01957</name>
</gene>
<organism evidence="1 4">
    <name type="scientific">Marinomonas gallaica</name>
    <dbReference type="NCBI Taxonomy" id="1806667"/>
    <lineage>
        <taxon>Bacteria</taxon>
        <taxon>Pseudomonadati</taxon>
        <taxon>Pseudomonadota</taxon>
        <taxon>Gammaproteobacteria</taxon>
        <taxon>Oceanospirillales</taxon>
        <taxon>Oceanospirillaceae</taxon>
        <taxon>Marinomonas</taxon>
    </lineage>
</organism>
<protein>
    <submittedName>
        <fullName evidence="1">Esterase YqiA</fullName>
    </submittedName>
</protein>
<accession>A0A1C3JMC1</accession>
<dbReference type="OrthoDB" id="9814831at2"/>
<dbReference type="SUPFAM" id="SSF53474">
    <property type="entry name" value="alpha/beta-Hydrolases"/>
    <property type="match status" value="1"/>
</dbReference>
<dbReference type="PANTHER" id="PTHR35602">
    <property type="entry name" value="ESTERASE YQIA-RELATED"/>
    <property type="match status" value="1"/>
</dbReference>
<proteinExistence type="predicted"/>
<evidence type="ECO:0000313" key="1">
    <source>
        <dbReference type="EMBL" id="SBT16316.1"/>
    </source>
</evidence>
<dbReference type="PANTHER" id="PTHR35602:SF3">
    <property type="entry name" value="ESTERASE YQIA"/>
    <property type="match status" value="1"/>
</dbReference>
<dbReference type="EMBL" id="FLRA01000002">
    <property type="protein sequence ID" value="SBT16316.1"/>
    <property type="molecule type" value="Genomic_DNA"/>
</dbReference>
<name>A0A1C3JMC1_9GAMM</name>
<dbReference type="InterPro" id="IPR029058">
    <property type="entry name" value="AB_hydrolase_fold"/>
</dbReference>
<dbReference type="InterPro" id="IPR008886">
    <property type="entry name" value="UPF0227/Esterase_YqiA"/>
</dbReference>
<evidence type="ECO:0000313" key="4">
    <source>
        <dbReference type="Proteomes" id="UP000092871"/>
    </source>
</evidence>
<dbReference type="AlphaFoldDB" id="A0A1C3JMC1"/>
<reference evidence="1 4" key="1">
    <citation type="submission" date="2016-06" db="EMBL/GenBank/DDBJ databases">
        <authorList>
            <person name="Kjaerup R.B."/>
            <person name="Dalgaard T.S."/>
            <person name="Juul-Madsen H.R."/>
        </authorList>
    </citation>
    <scope>NUCLEOTIDE SEQUENCE [LARGE SCALE GENOMIC DNA]</scope>
    <source>
        <strain evidence="1 4">CECT 5115</strain>
    </source>
</reference>
<dbReference type="RefSeq" id="WP_067031016.1">
    <property type="nucleotide sequence ID" value="NZ_FLRA01000002.1"/>
</dbReference>
<dbReference type="Pfam" id="PF05728">
    <property type="entry name" value="UPF0227"/>
    <property type="match status" value="1"/>
</dbReference>
<keyword evidence="3" id="KW-1185">Reference proteome</keyword>
<reference evidence="2 3" key="2">
    <citation type="submission" date="2016-06" db="EMBL/GenBank/DDBJ databases">
        <authorList>
            <person name="Rodrigo-Torres L."/>
            <person name="Arahal D.R."/>
        </authorList>
    </citation>
    <scope>NUCLEOTIDE SEQUENCE [LARGE SCALE GENOMIC DNA]</scope>
    <source>
        <strain evidence="2 3">CECT 5116</strain>
    </source>
</reference>
<dbReference type="Gene3D" id="3.40.50.1820">
    <property type="entry name" value="alpha/beta hydrolase"/>
    <property type="match status" value="1"/>
</dbReference>
<dbReference type="EMBL" id="FLRB01000012">
    <property type="protein sequence ID" value="SBT21364.1"/>
    <property type="molecule type" value="Genomic_DNA"/>
</dbReference>
<dbReference type="Proteomes" id="UP000092840">
    <property type="component" value="Unassembled WGS sequence"/>
</dbReference>
<sequence>MITLLYVHGFNSSELSFKSQQLKARMQHLGLEKYFLCPRLPWQPAKAIQLLENIIEEHHEKGHKVALVGSSLGGFYSTYLSIKYDLHAVLVNPAVEAPVLLRHYLGQQINPYTNETYELAEVHMEELERLVCSDYDPQKVWLMVQEQDEVLNYKAALERFVDVQRVTCETGGDHSFIGFERFIDDILRFVGFRNEF</sequence>
<evidence type="ECO:0000313" key="2">
    <source>
        <dbReference type="EMBL" id="SBT21364.1"/>
    </source>
</evidence>